<reference evidence="2 3" key="1">
    <citation type="submission" date="2016-10" db="EMBL/GenBank/DDBJ databases">
        <authorList>
            <person name="de Groot N.N."/>
        </authorList>
    </citation>
    <scope>NUCLEOTIDE SEQUENCE [LARGE SCALE GENOMIC DNA]</scope>
    <source>
        <strain evidence="2 3">CGMCC 1.12097</strain>
    </source>
</reference>
<dbReference type="Proteomes" id="UP000198588">
    <property type="component" value="Unassembled WGS sequence"/>
</dbReference>
<dbReference type="STRING" id="1165689.SAMN02927914_05507"/>
<gene>
    <name evidence="2" type="ORF">SAMN02927914_05507</name>
</gene>
<evidence type="ECO:0000313" key="3">
    <source>
        <dbReference type="Proteomes" id="UP000198588"/>
    </source>
</evidence>
<name>A0A1G5ZLS8_9HYPH</name>
<dbReference type="AlphaFoldDB" id="A0A1G5ZLS8"/>
<feature type="transmembrane region" description="Helical" evidence="1">
    <location>
        <begin position="47"/>
        <end position="71"/>
    </location>
</feature>
<keyword evidence="1" id="KW-1133">Transmembrane helix</keyword>
<keyword evidence="1" id="KW-0472">Membrane</keyword>
<evidence type="ECO:0000256" key="1">
    <source>
        <dbReference type="SAM" id="Phobius"/>
    </source>
</evidence>
<dbReference type="EMBL" id="FMXM01000022">
    <property type="protein sequence ID" value="SDA95769.1"/>
    <property type="molecule type" value="Genomic_DNA"/>
</dbReference>
<protein>
    <submittedName>
        <fullName evidence="2">Uncharacterized protein</fullName>
    </submittedName>
</protein>
<sequence length="92" mass="10075">MGRQAPHQKLLTGLSFFLELAGLASHKGTGFGNAEQVDGRKLMPTLFRFVVTLAILAGIAYGTMFALVMFVEPKKAEMSVRIPPERLNPKKS</sequence>
<proteinExistence type="predicted"/>
<organism evidence="2 3">
    <name type="scientific">Mesorhizobium qingshengii</name>
    <dbReference type="NCBI Taxonomy" id="1165689"/>
    <lineage>
        <taxon>Bacteria</taxon>
        <taxon>Pseudomonadati</taxon>
        <taxon>Pseudomonadota</taxon>
        <taxon>Alphaproteobacteria</taxon>
        <taxon>Hyphomicrobiales</taxon>
        <taxon>Phyllobacteriaceae</taxon>
        <taxon>Mesorhizobium</taxon>
    </lineage>
</organism>
<keyword evidence="1" id="KW-0812">Transmembrane</keyword>
<evidence type="ECO:0000313" key="2">
    <source>
        <dbReference type="EMBL" id="SDA95769.1"/>
    </source>
</evidence>
<accession>A0A1G5ZLS8</accession>